<accession>A0AAE3MAV1</accession>
<dbReference type="EMBL" id="JAPDPI010000001">
    <property type="protein sequence ID" value="MCW3804027.1"/>
    <property type="molecule type" value="Genomic_DNA"/>
</dbReference>
<dbReference type="InterPro" id="IPR041881">
    <property type="entry name" value="PqqD_sf"/>
</dbReference>
<gene>
    <name evidence="1" type="ORF">OM074_00230</name>
</gene>
<evidence type="ECO:0000313" key="2">
    <source>
        <dbReference type="Proteomes" id="UP001207408"/>
    </source>
</evidence>
<organism evidence="1 2">
    <name type="scientific">Plebeiibacterium marinum</name>
    <dbReference type="NCBI Taxonomy" id="2992111"/>
    <lineage>
        <taxon>Bacteria</taxon>
        <taxon>Pseudomonadati</taxon>
        <taxon>Bacteroidota</taxon>
        <taxon>Bacteroidia</taxon>
        <taxon>Marinilabiliales</taxon>
        <taxon>Marinilabiliaceae</taxon>
        <taxon>Plebeiibacterium</taxon>
    </lineage>
</organism>
<dbReference type="Pfam" id="PF05402">
    <property type="entry name" value="PqqD"/>
    <property type="match status" value="1"/>
</dbReference>
<proteinExistence type="predicted"/>
<dbReference type="Proteomes" id="UP001207408">
    <property type="component" value="Unassembled WGS sequence"/>
</dbReference>
<dbReference type="RefSeq" id="WP_301197251.1">
    <property type="nucleotide sequence ID" value="NZ_JAPDPI010000001.1"/>
</dbReference>
<comment type="caution">
    <text evidence="1">The sequence shown here is derived from an EMBL/GenBank/DDBJ whole genome shotgun (WGS) entry which is preliminary data.</text>
</comment>
<keyword evidence="2" id="KW-1185">Reference proteome</keyword>
<dbReference type="InterPro" id="IPR008792">
    <property type="entry name" value="PQQD"/>
</dbReference>
<reference evidence="1" key="1">
    <citation type="submission" date="2022-10" db="EMBL/GenBank/DDBJ databases">
        <authorList>
            <person name="Yu W.X."/>
        </authorList>
    </citation>
    <scope>NUCLEOTIDE SEQUENCE</scope>
    <source>
        <strain evidence="1">D04</strain>
    </source>
</reference>
<name>A0AAE3MAV1_9BACT</name>
<sequence>MKVSNNISISKSGFVFDSKTGESYSLNGIAKEIMELLVEGRSEEEIIEYITTKYDVSPELFARHLDDYIQMLSHFNLTENE</sequence>
<dbReference type="AlphaFoldDB" id="A0AAE3MAV1"/>
<protein>
    <submittedName>
        <fullName evidence="1">PqqD family protein</fullName>
    </submittedName>
</protein>
<evidence type="ECO:0000313" key="1">
    <source>
        <dbReference type="EMBL" id="MCW3804027.1"/>
    </source>
</evidence>
<dbReference type="Gene3D" id="1.10.10.1150">
    <property type="entry name" value="Coenzyme PQQ synthesis protein D (PqqD)"/>
    <property type="match status" value="1"/>
</dbReference>